<dbReference type="Proteomes" id="UP000008037">
    <property type="component" value="Chromosome"/>
</dbReference>
<dbReference type="GO" id="GO:0004520">
    <property type="term" value="F:DNA endonuclease activity"/>
    <property type="evidence" value="ECO:0007669"/>
    <property type="project" value="InterPro"/>
</dbReference>
<keyword evidence="4" id="KW-0378">Hydrolase</keyword>
<dbReference type="InterPro" id="IPR002729">
    <property type="entry name" value="CRISPR-assoc_Cas1"/>
</dbReference>
<name>K0INS0_NITGG</name>
<dbReference type="Pfam" id="PF01867">
    <property type="entry name" value="Cas_Cas1"/>
    <property type="match status" value="1"/>
</dbReference>
<dbReference type="KEGG" id="nga:Ngar_c29410"/>
<dbReference type="PANTHER" id="PTHR43219:SF1">
    <property type="entry name" value="CRISPR-ASSOCIATED ENDONUCLEASE CAS1"/>
    <property type="match status" value="1"/>
</dbReference>
<keyword evidence="6" id="KW-0051">Antiviral defense</keyword>
<dbReference type="GO" id="GO:0003677">
    <property type="term" value="F:DNA binding"/>
    <property type="evidence" value="ECO:0007669"/>
    <property type="project" value="UniProtKB-KW"/>
</dbReference>
<evidence type="ECO:0000256" key="7">
    <source>
        <dbReference type="ARBA" id="ARBA00023125"/>
    </source>
</evidence>
<dbReference type="InterPro" id="IPR019858">
    <property type="entry name" value="CRISPR-assoc_Cas1_HMARI/TNEAP"/>
</dbReference>
<dbReference type="STRING" id="1237085.Ngar_c29410"/>
<evidence type="ECO:0000256" key="2">
    <source>
        <dbReference type="ARBA" id="ARBA00022723"/>
    </source>
</evidence>
<evidence type="ECO:0000256" key="1">
    <source>
        <dbReference type="ARBA" id="ARBA00022722"/>
    </source>
</evidence>
<dbReference type="InParanoid" id="K0INS0"/>
<organism evidence="8 9">
    <name type="scientific">Nitrososphaera gargensis (strain Ga9.2)</name>
    <dbReference type="NCBI Taxonomy" id="1237085"/>
    <lineage>
        <taxon>Archaea</taxon>
        <taxon>Nitrososphaerota</taxon>
        <taxon>Nitrososphaeria</taxon>
        <taxon>Nitrososphaerales</taxon>
        <taxon>Nitrososphaeraceae</taxon>
        <taxon>Nitrososphaera</taxon>
    </lineage>
</organism>
<dbReference type="PANTHER" id="PTHR43219">
    <property type="entry name" value="CRISPR-ASSOCIATED ENDONUCLEASE CAS1"/>
    <property type="match status" value="1"/>
</dbReference>
<keyword evidence="3" id="KW-0255">Endonuclease</keyword>
<gene>
    <name evidence="8" type="primary">cas1</name>
    <name evidence="8" type="ordered locus">Ngar_c29410</name>
</gene>
<dbReference type="Gene3D" id="1.20.120.920">
    <property type="entry name" value="CRISPR-associated endonuclease Cas1, C-terminal domain"/>
    <property type="match status" value="1"/>
</dbReference>
<keyword evidence="7" id="KW-0238">DNA-binding</keyword>
<keyword evidence="5" id="KW-0460">Magnesium</keyword>
<reference evidence="8" key="1">
    <citation type="journal article" date="2012" name="Environ. Microbiol.">
        <title>The genome of the ammonia-oxidizing Candidatus Nitrososphaera gargensis: insights into metabolic versatility and environmental adaptations.</title>
        <authorList>
            <person name="Spang A."/>
            <person name="Poehlein A."/>
            <person name="Offre P."/>
            <person name="Zumbragel S."/>
            <person name="Haider S."/>
            <person name="Rychlik N."/>
            <person name="Nowka B."/>
            <person name="Schmeisser C."/>
            <person name="Lebedeva E.V."/>
            <person name="Rattei T."/>
            <person name="Bohm C."/>
            <person name="Schmid M."/>
            <person name="Galushko A."/>
            <person name="Hatzenpichler R."/>
            <person name="Weinmaier T."/>
            <person name="Daniel R."/>
            <person name="Schleper C."/>
            <person name="Spieck E."/>
            <person name="Streit W."/>
            <person name="Wagner M."/>
        </authorList>
    </citation>
    <scope>NUCLEOTIDE SEQUENCE [LARGE SCALE GENOMIC DNA]</scope>
    <source>
        <strain evidence="8">Enrichment culture Ga9.2</strain>
    </source>
</reference>
<evidence type="ECO:0000256" key="3">
    <source>
        <dbReference type="ARBA" id="ARBA00022759"/>
    </source>
</evidence>
<dbReference type="GO" id="GO:0043571">
    <property type="term" value="P:maintenance of CRISPR repeat elements"/>
    <property type="evidence" value="ECO:0007669"/>
    <property type="project" value="InterPro"/>
</dbReference>
<proteinExistence type="predicted"/>
<evidence type="ECO:0000256" key="5">
    <source>
        <dbReference type="ARBA" id="ARBA00022842"/>
    </source>
</evidence>
<evidence type="ECO:0000256" key="4">
    <source>
        <dbReference type="ARBA" id="ARBA00022801"/>
    </source>
</evidence>
<keyword evidence="1" id="KW-0540">Nuclease</keyword>
<dbReference type="AlphaFoldDB" id="K0INS0"/>
<keyword evidence="2" id="KW-0479">Metal-binding</keyword>
<dbReference type="EMBL" id="CP002408">
    <property type="protein sequence ID" value="AFU59859.1"/>
    <property type="molecule type" value="Genomic_DNA"/>
</dbReference>
<dbReference type="InterPro" id="IPR042206">
    <property type="entry name" value="CRISPR-assoc_Cas1_C"/>
</dbReference>
<dbReference type="GO" id="GO:0046872">
    <property type="term" value="F:metal ion binding"/>
    <property type="evidence" value="ECO:0007669"/>
    <property type="project" value="UniProtKB-KW"/>
</dbReference>
<evidence type="ECO:0000256" key="6">
    <source>
        <dbReference type="ARBA" id="ARBA00023118"/>
    </source>
</evidence>
<keyword evidence="9" id="KW-1185">Reference proteome</keyword>
<evidence type="ECO:0000313" key="9">
    <source>
        <dbReference type="Proteomes" id="UP000008037"/>
    </source>
</evidence>
<sequence>MLSGFLIVKQVEHYLDPQKRLAIAKEFVGTAIHNILANLEHCRKNKKDVAQFIDKLKTSMLPLKKSQIYSNSWASREGHKISIIPLLANF</sequence>
<evidence type="ECO:0000313" key="8">
    <source>
        <dbReference type="EMBL" id="AFU59859.1"/>
    </source>
</evidence>
<protein>
    <submittedName>
        <fullName evidence="8">Putative CRISPR-associated protein Cas1</fullName>
    </submittedName>
</protein>
<dbReference type="GO" id="GO:0016787">
    <property type="term" value="F:hydrolase activity"/>
    <property type="evidence" value="ECO:0007669"/>
    <property type="project" value="UniProtKB-KW"/>
</dbReference>
<dbReference type="HOGENOM" id="CLU_2433968_0_0_2"/>
<dbReference type="GO" id="GO:0051607">
    <property type="term" value="P:defense response to virus"/>
    <property type="evidence" value="ECO:0007669"/>
    <property type="project" value="UniProtKB-KW"/>
</dbReference>
<dbReference type="PATRIC" id="fig|1237085.11.peg.2916"/>
<accession>K0INS0</accession>